<proteinExistence type="inferred from homology"/>
<dbReference type="AlphaFoldDB" id="A0A443SEA8"/>
<dbReference type="PANTHER" id="PTHR11878:SF65">
    <property type="entry name" value="NA_CA-EXCHANGE PROTEIN, ISOFORM G"/>
    <property type="match status" value="1"/>
</dbReference>
<keyword evidence="9" id="KW-0732">Signal</keyword>
<dbReference type="EMBL" id="NCKV01003322">
    <property type="protein sequence ID" value="RWS25854.1"/>
    <property type="molecule type" value="Genomic_DNA"/>
</dbReference>
<keyword evidence="3" id="KW-0813">Transport</keyword>
<keyword evidence="25" id="KW-1185">Reference proteome</keyword>
<dbReference type="GO" id="GO:0042383">
    <property type="term" value="C:sarcolemma"/>
    <property type="evidence" value="ECO:0007669"/>
    <property type="project" value="TreeGrafter"/>
</dbReference>
<dbReference type="Proteomes" id="UP000288716">
    <property type="component" value="Unassembled WGS sequence"/>
</dbReference>
<dbReference type="InterPro" id="IPR004837">
    <property type="entry name" value="NaCa_Exmemb"/>
</dbReference>
<keyword evidence="12" id="KW-0112">Calmodulin-binding</keyword>
<keyword evidence="6" id="KW-0109">Calcium transport</keyword>
<dbReference type="InterPro" id="IPR038081">
    <property type="entry name" value="CalX-like_sf"/>
</dbReference>
<accession>A0A443SEA8</accession>
<name>A0A443SEA8_9ACAR</name>
<evidence type="ECO:0000256" key="17">
    <source>
        <dbReference type="ARBA" id="ARBA00023180"/>
    </source>
</evidence>
<keyword evidence="5" id="KW-1003">Cell membrane</keyword>
<dbReference type="InterPro" id="IPR004836">
    <property type="entry name" value="Na_Ca_Ex"/>
</dbReference>
<dbReference type="InterPro" id="IPR044880">
    <property type="entry name" value="NCX_ion-bd_dom_sf"/>
</dbReference>
<evidence type="ECO:0000259" key="23">
    <source>
        <dbReference type="SMART" id="SM00237"/>
    </source>
</evidence>
<evidence type="ECO:0000256" key="9">
    <source>
        <dbReference type="ARBA" id="ARBA00022729"/>
    </source>
</evidence>
<comment type="subcellular location">
    <subcellularLocation>
        <location evidence="1">Cell membrane</location>
        <topology evidence="1">Multi-pass membrane protein</topology>
    </subcellularLocation>
</comment>
<evidence type="ECO:0000256" key="20">
    <source>
        <dbReference type="SAM" id="Coils"/>
    </source>
</evidence>
<dbReference type="GO" id="GO:0005432">
    <property type="term" value="F:calcium:sodium antiporter activity"/>
    <property type="evidence" value="ECO:0007669"/>
    <property type="project" value="InterPro"/>
</dbReference>
<sequence>MNSASSEYEAQALIEPGDSSTESEKSETANSKNNKTTKEHVCKDGLVIPAWRPIRNLSNGEKIARGLVYFLSLVYLFVGVSIIADRFMAAIEVITSQEREVTIKKPNGETQVISVRIWNETVSNLTLMALGSSAPEILLSIIEVYAQDYQAGELGPGTIVGSAAFNMFVIIAICVWCVPSTETKKIKHLRVFFVTMVWSVFAYVWLLAILSWFSEGVVEIWEGLLTFAFFPLTVITAYIADRRMLIYKYLSKKYRMNKRGVVVATEGLDNDDMEMGMKGMANHIPDGGLKVFDEEANEEVKEFEETRREFISILRDLRKKHPDAPIEEIEMMAREDIFNRGPKSRAFYRLQATKKLTGGAAPYKRRVEKFEDKKDEKDPRKDENVVKISFNPAHYTVLENVGQFAVTVSREGDLTKSVAVDFKTEDGTANAGSDFEPIDDTLIFRPGEAHKQVYITVIDDDVFEEDEHFYCRLSNPRYIHSDSQMNGGPGAPSLPELQLSTPAIATVMILDDDHGGVFAFAEQQYEVSEAVGVYMLPVSRFSGARGKVYLPFKTIEGSAKEESDFIATEGEVVFENNESK</sequence>
<evidence type="ECO:0000256" key="1">
    <source>
        <dbReference type="ARBA" id="ARBA00004651"/>
    </source>
</evidence>
<evidence type="ECO:0000256" key="19">
    <source>
        <dbReference type="ARBA" id="ARBA00033667"/>
    </source>
</evidence>
<dbReference type="SMART" id="SM00237">
    <property type="entry name" value="Calx_beta"/>
    <property type="match status" value="2"/>
</dbReference>
<dbReference type="SUPFAM" id="SSF141072">
    <property type="entry name" value="CalX-like"/>
    <property type="match status" value="2"/>
</dbReference>
<comment type="similarity">
    <text evidence="2">Belongs to the Ca(2+):cation antiporter (CaCA) (TC 2.A.19) family. SLC8 subfamily.</text>
</comment>
<dbReference type="Gene3D" id="2.60.40.2030">
    <property type="match status" value="2"/>
</dbReference>
<organism evidence="24 25">
    <name type="scientific">Leptotrombidium deliense</name>
    <dbReference type="NCBI Taxonomy" id="299467"/>
    <lineage>
        <taxon>Eukaryota</taxon>
        <taxon>Metazoa</taxon>
        <taxon>Ecdysozoa</taxon>
        <taxon>Arthropoda</taxon>
        <taxon>Chelicerata</taxon>
        <taxon>Arachnida</taxon>
        <taxon>Acari</taxon>
        <taxon>Acariformes</taxon>
        <taxon>Trombidiformes</taxon>
        <taxon>Prostigmata</taxon>
        <taxon>Anystina</taxon>
        <taxon>Parasitengona</taxon>
        <taxon>Trombiculoidea</taxon>
        <taxon>Trombiculidae</taxon>
        <taxon>Leptotrombidium</taxon>
    </lineage>
</organism>
<evidence type="ECO:0000256" key="12">
    <source>
        <dbReference type="ARBA" id="ARBA00022860"/>
    </source>
</evidence>
<feature type="transmembrane region" description="Helical" evidence="22">
    <location>
        <begin position="66"/>
        <end position="84"/>
    </location>
</feature>
<evidence type="ECO:0000256" key="14">
    <source>
        <dbReference type="ARBA" id="ARBA00023053"/>
    </source>
</evidence>
<dbReference type="GO" id="GO:0098794">
    <property type="term" value="C:postsynapse"/>
    <property type="evidence" value="ECO:0007669"/>
    <property type="project" value="TreeGrafter"/>
</dbReference>
<keyword evidence="7 22" id="KW-0812">Transmembrane</keyword>
<evidence type="ECO:0000256" key="3">
    <source>
        <dbReference type="ARBA" id="ARBA00022448"/>
    </source>
</evidence>
<keyword evidence="20" id="KW-0175">Coiled coil</keyword>
<evidence type="ECO:0000256" key="4">
    <source>
        <dbReference type="ARBA" id="ARBA00022449"/>
    </source>
</evidence>
<evidence type="ECO:0000256" key="18">
    <source>
        <dbReference type="ARBA" id="ARBA00023201"/>
    </source>
</evidence>
<evidence type="ECO:0000256" key="16">
    <source>
        <dbReference type="ARBA" id="ARBA00023136"/>
    </source>
</evidence>
<feature type="domain" description="Calx-beta" evidence="23">
    <location>
        <begin position="505"/>
        <end position="579"/>
    </location>
</feature>
<keyword evidence="11" id="KW-0106">Calcium</keyword>
<comment type="caution">
    <text evidence="24">The sequence shown here is derived from an EMBL/GenBank/DDBJ whole genome shotgun (WGS) entry which is preliminary data.</text>
</comment>
<gene>
    <name evidence="24" type="ORF">B4U80_01277</name>
</gene>
<dbReference type="STRING" id="299467.A0A443SEA8"/>
<dbReference type="GO" id="GO:0005516">
    <property type="term" value="F:calmodulin binding"/>
    <property type="evidence" value="ECO:0007669"/>
    <property type="project" value="UniProtKB-KW"/>
</dbReference>
<dbReference type="InterPro" id="IPR003644">
    <property type="entry name" value="Calx_beta"/>
</dbReference>
<keyword evidence="16 22" id="KW-0472">Membrane</keyword>
<evidence type="ECO:0000256" key="8">
    <source>
        <dbReference type="ARBA" id="ARBA00022723"/>
    </source>
</evidence>
<evidence type="ECO:0000256" key="2">
    <source>
        <dbReference type="ARBA" id="ARBA00007489"/>
    </source>
</evidence>
<feature type="coiled-coil region" evidence="20">
    <location>
        <begin position="289"/>
        <end position="320"/>
    </location>
</feature>
<dbReference type="Pfam" id="PF01699">
    <property type="entry name" value="Na_Ca_ex"/>
    <property type="match status" value="1"/>
</dbReference>
<dbReference type="GO" id="GO:0046872">
    <property type="term" value="F:metal ion binding"/>
    <property type="evidence" value="ECO:0007669"/>
    <property type="project" value="UniProtKB-KW"/>
</dbReference>
<dbReference type="GO" id="GO:0098703">
    <property type="term" value="P:calcium ion import across plasma membrane"/>
    <property type="evidence" value="ECO:0007669"/>
    <property type="project" value="TreeGrafter"/>
</dbReference>
<keyword evidence="8" id="KW-0479">Metal-binding</keyword>
<reference evidence="24 25" key="1">
    <citation type="journal article" date="2018" name="Gigascience">
        <title>Genomes of trombidid mites reveal novel predicted allergens and laterally-transferred genes associated with secondary metabolism.</title>
        <authorList>
            <person name="Dong X."/>
            <person name="Chaisiri K."/>
            <person name="Xia D."/>
            <person name="Armstrong S.D."/>
            <person name="Fang Y."/>
            <person name="Donnelly M.J."/>
            <person name="Kadowaki T."/>
            <person name="McGarry J.W."/>
            <person name="Darby A.C."/>
            <person name="Makepeace B.L."/>
        </authorList>
    </citation>
    <scope>NUCLEOTIDE SEQUENCE [LARGE SCALE GENOMIC DNA]</scope>
    <source>
        <strain evidence="24">UoL-UT</strain>
    </source>
</reference>
<keyword evidence="15" id="KW-0406">Ion transport</keyword>
<dbReference type="OrthoDB" id="418484at2759"/>
<keyword evidence="10" id="KW-0677">Repeat</keyword>
<feature type="transmembrane region" description="Helical" evidence="22">
    <location>
        <begin position="220"/>
        <end position="240"/>
    </location>
</feature>
<dbReference type="GO" id="GO:0030424">
    <property type="term" value="C:axon"/>
    <property type="evidence" value="ECO:0007669"/>
    <property type="project" value="TreeGrafter"/>
</dbReference>
<feature type="transmembrane region" description="Helical" evidence="22">
    <location>
        <begin position="191"/>
        <end position="214"/>
    </location>
</feature>
<evidence type="ECO:0000256" key="11">
    <source>
        <dbReference type="ARBA" id="ARBA00022837"/>
    </source>
</evidence>
<feature type="region of interest" description="Disordered" evidence="21">
    <location>
        <begin position="1"/>
        <end position="36"/>
    </location>
</feature>
<feature type="transmembrane region" description="Helical" evidence="22">
    <location>
        <begin position="159"/>
        <end position="179"/>
    </location>
</feature>
<dbReference type="PANTHER" id="PTHR11878">
    <property type="entry name" value="SODIUM/CALCIUM EXCHANGER"/>
    <property type="match status" value="1"/>
</dbReference>
<dbReference type="VEuPathDB" id="VectorBase:LDEU006186"/>
<feature type="domain" description="Calx-beta" evidence="23">
    <location>
        <begin position="376"/>
        <end position="474"/>
    </location>
</feature>
<evidence type="ECO:0000256" key="21">
    <source>
        <dbReference type="SAM" id="MobiDB-lite"/>
    </source>
</evidence>
<evidence type="ECO:0000313" key="24">
    <source>
        <dbReference type="EMBL" id="RWS25854.1"/>
    </source>
</evidence>
<keyword evidence="14" id="KW-0915">Sodium</keyword>
<evidence type="ECO:0000256" key="5">
    <source>
        <dbReference type="ARBA" id="ARBA00022475"/>
    </source>
</evidence>
<evidence type="ECO:0000256" key="10">
    <source>
        <dbReference type="ARBA" id="ARBA00022737"/>
    </source>
</evidence>
<keyword evidence="18" id="KW-0739">Sodium transport</keyword>
<dbReference type="InterPro" id="IPR032452">
    <property type="entry name" value="Na_Ca_Ex_C-exten"/>
</dbReference>
<dbReference type="Pfam" id="PF03160">
    <property type="entry name" value="Calx-beta"/>
    <property type="match status" value="1"/>
</dbReference>
<dbReference type="Gene3D" id="1.20.1420.30">
    <property type="entry name" value="NCX, central ion-binding region"/>
    <property type="match status" value="1"/>
</dbReference>
<keyword evidence="13 22" id="KW-1133">Transmembrane helix</keyword>
<evidence type="ECO:0000256" key="13">
    <source>
        <dbReference type="ARBA" id="ARBA00022989"/>
    </source>
</evidence>
<evidence type="ECO:0000313" key="25">
    <source>
        <dbReference type="Proteomes" id="UP000288716"/>
    </source>
</evidence>
<comment type="catalytic activity">
    <reaction evidence="19">
        <text>Ca(2+)(in) + 3 Na(+)(out) = Ca(2+)(out) + 3 Na(+)(in)</text>
        <dbReference type="Rhea" id="RHEA:69955"/>
        <dbReference type="ChEBI" id="CHEBI:29101"/>
        <dbReference type="ChEBI" id="CHEBI:29108"/>
    </reaction>
</comment>
<keyword evidence="4" id="KW-0050">Antiport</keyword>
<evidence type="ECO:0000256" key="7">
    <source>
        <dbReference type="ARBA" id="ARBA00022692"/>
    </source>
</evidence>
<dbReference type="GO" id="GO:0007154">
    <property type="term" value="P:cell communication"/>
    <property type="evidence" value="ECO:0007669"/>
    <property type="project" value="InterPro"/>
</dbReference>
<keyword evidence="17" id="KW-0325">Glycoprotein</keyword>
<evidence type="ECO:0000256" key="6">
    <source>
        <dbReference type="ARBA" id="ARBA00022568"/>
    </source>
</evidence>
<protein>
    <submittedName>
        <fullName evidence="24">Sodium/calcium exchanger 1-like protein</fullName>
    </submittedName>
</protein>
<dbReference type="Pfam" id="PF16494">
    <property type="entry name" value="Na_Ca_ex_C"/>
    <property type="match status" value="1"/>
</dbReference>
<evidence type="ECO:0000256" key="15">
    <source>
        <dbReference type="ARBA" id="ARBA00023065"/>
    </source>
</evidence>
<dbReference type="InterPro" id="IPR051171">
    <property type="entry name" value="CaCA"/>
</dbReference>
<evidence type="ECO:0000256" key="22">
    <source>
        <dbReference type="SAM" id="Phobius"/>
    </source>
</evidence>
<dbReference type="NCBIfam" id="TIGR00845">
    <property type="entry name" value="caca"/>
    <property type="match status" value="1"/>
</dbReference>